<dbReference type="Proteomes" id="UP000774804">
    <property type="component" value="Unassembled WGS sequence"/>
</dbReference>
<evidence type="ECO:0000313" key="6">
    <source>
        <dbReference type="EMBL" id="RAW21703.1"/>
    </source>
</evidence>
<dbReference type="VEuPathDB" id="FungiDB:PC110_g21854"/>
<dbReference type="VEuPathDB" id="FungiDB:PC110_g20948"/>
<dbReference type="EMBL" id="RCML01000850">
    <property type="protein sequence ID" value="KAG2968589.1"/>
    <property type="molecule type" value="Genomic_DNA"/>
</dbReference>
<evidence type="ECO:0000313" key="4">
    <source>
        <dbReference type="EMBL" id="KAG2968589.1"/>
    </source>
</evidence>
<evidence type="ECO:0000313" key="2">
    <source>
        <dbReference type="EMBL" id="KAG2894657.1"/>
    </source>
</evidence>
<evidence type="ECO:0000313" key="1">
    <source>
        <dbReference type="EMBL" id="KAG2844967.1"/>
    </source>
</evidence>
<proteinExistence type="predicted"/>
<reference evidence="1" key="2">
    <citation type="submission" date="2018-10" db="EMBL/GenBank/DDBJ databases">
        <title>Effector identification in a new, highly contiguous assembly of the strawberry crown rot pathogen Phytophthora cactorum.</title>
        <authorList>
            <person name="Armitage A.D."/>
            <person name="Nellist C.F."/>
            <person name="Bates H."/>
            <person name="Vickerstaff R.J."/>
            <person name="Harrison R.J."/>
        </authorList>
    </citation>
    <scope>NUCLEOTIDE SEQUENCE</scope>
    <source>
        <strain evidence="1">15-7</strain>
        <strain evidence="2">4032</strain>
        <strain evidence="3">4040</strain>
        <strain evidence="4">P415</strain>
        <strain evidence="5">P421</strain>
    </source>
</reference>
<dbReference type="Proteomes" id="UP000736787">
    <property type="component" value="Unassembled WGS sequence"/>
</dbReference>
<dbReference type="Proteomes" id="UP000735874">
    <property type="component" value="Unassembled WGS sequence"/>
</dbReference>
<evidence type="ECO:0000313" key="7">
    <source>
        <dbReference type="EMBL" id="RAW22612.1"/>
    </source>
</evidence>
<evidence type="ECO:0000313" key="8">
    <source>
        <dbReference type="Proteomes" id="UP000251314"/>
    </source>
</evidence>
<reference evidence="7 8" key="1">
    <citation type="submission" date="2018-01" db="EMBL/GenBank/DDBJ databases">
        <title>Draft genome of the strawberry crown rot pathogen Phytophthora cactorum.</title>
        <authorList>
            <person name="Armitage A.D."/>
            <person name="Lysoe E."/>
            <person name="Nellist C.F."/>
            <person name="Harrison R.J."/>
            <person name="Brurberg M.B."/>
        </authorList>
    </citation>
    <scope>NUCLEOTIDE SEQUENCE [LARGE SCALE GENOMIC DNA]</scope>
    <source>
        <strain evidence="7 8">10300</strain>
    </source>
</reference>
<evidence type="ECO:0000313" key="3">
    <source>
        <dbReference type="EMBL" id="KAG2910010.1"/>
    </source>
</evidence>
<protein>
    <submittedName>
        <fullName evidence="7">Uncharacterized protein</fullName>
    </submittedName>
</protein>
<dbReference type="EMBL" id="RCMI01000911">
    <property type="protein sequence ID" value="KAG2894657.1"/>
    <property type="molecule type" value="Genomic_DNA"/>
</dbReference>
<organism evidence="7 8">
    <name type="scientific">Phytophthora cactorum</name>
    <dbReference type="NCBI Taxonomy" id="29920"/>
    <lineage>
        <taxon>Eukaryota</taxon>
        <taxon>Sar</taxon>
        <taxon>Stramenopiles</taxon>
        <taxon>Oomycota</taxon>
        <taxon>Peronosporomycetes</taxon>
        <taxon>Peronosporales</taxon>
        <taxon>Peronosporaceae</taxon>
        <taxon>Phytophthora</taxon>
    </lineage>
</organism>
<dbReference type="Proteomes" id="UP000251314">
    <property type="component" value="Unassembled WGS sequence"/>
</dbReference>
<dbReference type="Proteomes" id="UP000760860">
    <property type="component" value="Unassembled WGS sequence"/>
</dbReference>
<gene>
    <name evidence="7" type="ORF">PC110_g20948</name>
    <name evidence="6" type="ORF">PC110_g21854</name>
    <name evidence="1" type="ORF">PC113_g18295</name>
    <name evidence="2" type="ORF">PC115_g18099</name>
    <name evidence="3" type="ORF">PC117_g19524</name>
    <name evidence="4" type="ORF">PC118_g17931</name>
    <name evidence="5" type="ORF">PC129_g17009</name>
</gene>
<name>A0A329RH19_9STRA</name>
<keyword evidence="8" id="KW-1185">Reference proteome</keyword>
<dbReference type="EMBL" id="MJFZ01001603">
    <property type="protein sequence ID" value="RAW21703.1"/>
    <property type="molecule type" value="Genomic_DNA"/>
</dbReference>
<dbReference type="Proteomes" id="UP000697107">
    <property type="component" value="Unassembled WGS sequence"/>
</dbReference>
<sequence length="56" mass="6528">MRKAKEGEHVTVYELDVFLQSTPKGIAQKSMCKIDDRTPGYRVEHRFSTFRALAQR</sequence>
<dbReference type="EMBL" id="MJFZ01001259">
    <property type="protein sequence ID" value="RAW22612.1"/>
    <property type="molecule type" value="Genomic_DNA"/>
</dbReference>
<dbReference type="EMBL" id="RCMK01000854">
    <property type="protein sequence ID" value="KAG2910010.1"/>
    <property type="molecule type" value="Genomic_DNA"/>
</dbReference>
<accession>A0A329RH19</accession>
<dbReference type="EMBL" id="RCMG01000849">
    <property type="protein sequence ID" value="KAG2844967.1"/>
    <property type="molecule type" value="Genomic_DNA"/>
</dbReference>
<evidence type="ECO:0000313" key="5">
    <source>
        <dbReference type="EMBL" id="KAG3212019.1"/>
    </source>
</evidence>
<comment type="caution">
    <text evidence="7">The sequence shown here is derived from an EMBL/GenBank/DDBJ whole genome shotgun (WGS) entry which is preliminary data.</text>
</comment>
<dbReference type="AlphaFoldDB" id="A0A329RH19"/>
<dbReference type="EMBL" id="RCMV01000884">
    <property type="protein sequence ID" value="KAG3212019.1"/>
    <property type="molecule type" value="Genomic_DNA"/>
</dbReference>